<dbReference type="Pfam" id="PF15074">
    <property type="entry name" value="CFAP90"/>
    <property type="match status" value="1"/>
</dbReference>
<accession>A0AAN8AGR0</accession>
<name>A0AAN8AGR0_ELEMC</name>
<evidence type="ECO:0000313" key="2">
    <source>
        <dbReference type="Proteomes" id="UP001346869"/>
    </source>
</evidence>
<dbReference type="InterPro" id="IPR027901">
    <property type="entry name" value="CFAP90"/>
</dbReference>
<evidence type="ECO:0000313" key="1">
    <source>
        <dbReference type="EMBL" id="KAK5855374.1"/>
    </source>
</evidence>
<dbReference type="EMBL" id="JAUZQC010000018">
    <property type="protein sequence ID" value="KAK5855374.1"/>
    <property type="molecule type" value="Genomic_DNA"/>
</dbReference>
<comment type="caution">
    <text evidence="1">The sequence shown here is derived from an EMBL/GenBank/DDBJ whole genome shotgun (WGS) entry which is preliminary data.</text>
</comment>
<protein>
    <submittedName>
        <fullName evidence="1">Uncharacterized protein</fullName>
    </submittedName>
</protein>
<reference evidence="1 2" key="1">
    <citation type="journal article" date="2023" name="Genes (Basel)">
        <title>Chromosome-Level Genome Assembly and Circadian Gene Repertoire of the Patagonia Blennie Eleginops maclovinus-The Closest Ancestral Proxy of Antarctic Cryonotothenioids.</title>
        <authorList>
            <person name="Cheng C.C."/>
            <person name="Rivera-Colon A.G."/>
            <person name="Minhas B.F."/>
            <person name="Wilson L."/>
            <person name="Rayamajhi N."/>
            <person name="Vargas-Chacoff L."/>
            <person name="Catchen J.M."/>
        </authorList>
    </citation>
    <scope>NUCLEOTIDE SEQUENCE [LARGE SCALE GENOMIC DNA]</scope>
    <source>
        <strain evidence="1">JMC-PN-2008</strain>
    </source>
</reference>
<gene>
    <name evidence="1" type="ORF">PBY51_005477</name>
</gene>
<sequence length="137" mass="15836">MDVSVEAKTKPLATLSAYSYIPPRRKDPKEMSFYNQVSKAPEVSMYDQVFNQTEGYDMRLHRDDRKHYKGRGLDINKEEKSLVIPLRSSAEYGRHPVPALYQPSRQYCRVACIKAEFFRKNGIIWNVAEAYGSVTPI</sequence>
<dbReference type="PANTHER" id="PTHR34444">
    <property type="entry name" value="LOC361192"/>
    <property type="match status" value="1"/>
</dbReference>
<organism evidence="1 2">
    <name type="scientific">Eleginops maclovinus</name>
    <name type="common">Patagonian blennie</name>
    <name type="synonym">Eleginus maclovinus</name>
    <dbReference type="NCBI Taxonomy" id="56733"/>
    <lineage>
        <taxon>Eukaryota</taxon>
        <taxon>Metazoa</taxon>
        <taxon>Chordata</taxon>
        <taxon>Craniata</taxon>
        <taxon>Vertebrata</taxon>
        <taxon>Euteleostomi</taxon>
        <taxon>Actinopterygii</taxon>
        <taxon>Neopterygii</taxon>
        <taxon>Teleostei</taxon>
        <taxon>Neoteleostei</taxon>
        <taxon>Acanthomorphata</taxon>
        <taxon>Eupercaria</taxon>
        <taxon>Perciformes</taxon>
        <taxon>Notothenioidei</taxon>
        <taxon>Eleginopidae</taxon>
        <taxon>Eleginops</taxon>
    </lineage>
</organism>
<proteinExistence type="predicted"/>
<dbReference type="Proteomes" id="UP001346869">
    <property type="component" value="Unassembled WGS sequence"/>
</dbReference>
<reference evidence="1 2" key="2">
    <citation type="journal article" date="2023" name="Mol. Biol. Evol.">
        <title>Genomics of Secondarily Temperate Adaptation in the Only Non-Antarctic Icefish.</title>
        <authorList>
            <person name="Rivera-Colon A.G."/>
            <person name="Rayamajhi N."/>
            <person name="Minhas B.F."/>
            <person name="Madrigal G."/>
            <person name="Bilyk K.T."/>
            <person name="Yoon V."/>
            <person name="Hune M."/>
            <person name="Gregory S."/>
            <person name="Cheng C.H.C."/>
            <person name="Catchen J.M."/>
        </authorList>
    </citation>
    <scope>NUCLEOTIDE SEQUENCE [LARGE SCALE GENOMIC DNA]</scope>
    <source>
        <strain evidence="1">JMC-PN-2008</strain>
    </source>
</reference>
<dbReference type="PANTHER" id="PTHR34444:SF1">
    <property type="entry name" value="CILIA- AND FLAGELLA-ASSOCIATED PROTEIN 90"/>
    <property type="match status" value="1"/>
</dbReference>
<dbReference type="AlphaFoldDB" id="A0AAN8AGR0"/>
<keyword evidence="2" id="KW-1185">Reference proteome</keyword>